<evidence type="ECO:0000313" key="2">
    <source>
        <dbReference type="EMBL" id="RAI02993.1"/>
    </source>
</evidence>
<dbReference type="OrthoDB" id="9761577at2"/>
<dbReference type="SUPFAM" id="SSF51445">
    <property type="entry name" value="(Trans)glycosidases"/>
    <property type="match status" value="1"/>
</dbReference>
<dbReference type="SMART" id="SM00642">
    <property type="entry name" value="Aamy"/>
    <property type="match status" value="1"/>
</dbReference>
<dbReference type="InterPro" id="IPR013797">
    <property type="entry name" value="Maltooligo_trehalose_synth_4"/>
</dbReference>
<dbReference type="EMBL" id="QHHQ01000001">
    <property type="protein sequence ID" value="RAI02993.1"/>
    <property type="molecule type" value="Genomic_DNA"/>
</dbReference>
<dbReference type="NCBIfam" id="TIGR02401">
    <property type="entry name" value="trehalose_TreY"/>
    <property type="match status" value="1"/>
</dbReference>
<dbReference type="PANTHER" id="PTHR10357">
    <property type="entry name" value="ALPHA-AMYLASE FAMILY MEMBER"/>
    <property type="match status" value="1"/>
</dbReference>
<evidence type="ECO:0000313" key="3">
    <source>
        <dbReference type="Proteomes" id="UP000249590"/>
    </source>
</evidence>
<sequence>MIGATYRVQFRNGFGFEDAAAIVRHLARAGITHLYASPIFAATAGSTHGYDVTDHNELDPELGGEEGFAVLVEALEAAGVGLILDIVPNHMAASMENPWWCDVAMHGERSDYAGHFDIDWNAGKLILPILGKPYGEALADGDIERVESEGSVVLSVPGTDLPLAPGTEHIKDVHALHEAQNYRLAYWRLGRDGLTYRRFFEVTGLVGVRVEDPAVFDDVHRTILRLATLGVVTGLRVDHVDGLADPAGYLARLAERAGVPVLVEKILEASETLRDWPVVGTTGYEFIAAMAALFTDGEGLETLDQAYGAIARNDLAAMTNAAKTVILTRNLAGELERLTALALTLFADDLSARDHGTATVREGIVALMKGLSVYRTYLPSDDPEDRAVLAEARAAATSARLEDERILDDLVALLTADPEDDPHPEIAREFIARFQQTSGPLMAKSLEDTLFYRHHRLVGLNEVGGELEPALGPERFLKVAAADGLATTQTHDTKRGEDARARLYALSDPEAVPIFEALWPTFPGEVPDKLKWALVQMLFAADPLAEDPDFTDRFRETALKTVREAKQQTSWTRTHEGFENRVAEAAEAVAAERHRLAPLAPVARAGAAIGLGQALLKTVGRPTPDIYQGCFGWDFAMVDPDNRRPVDYVAEEQLCNAAMASDPPSLAAGWESGAIKARILIEGLALRRERPRLFAGTALTRVDLSGPAAGAFAAFERRSERDWMLALVATRPMAMLGAAGLGLAPDALRGLGLADAHGLTDRLSGRPLDGEGGLMAALEHLPVVIATNW</sequence>
<accession>A0A8B2NUI2</accession>
<dbReference type="CDD" id="cd11336">
    <property type="entry name" value="AmyAc_MTSase"/>
    <property type="match status" value="1"/>
</dbReference>
<dbReference type="Pfam" id="PF00128">
    <property type="entry name" value="Alpha-amylase"/>
    <property type="match status" value="1"/>
</dbReference>
<feature type="domain" description="Glycosyl hydrolase family 13 catalytic" evidence="1">
    <location>
        <begin position="4"/>
        <end position="405"/>
    </location>
</feature>
<dbReference type="RefSeq" id="WP_111341186.1">
    <property type="nucleotide sequence ID" value="NZ_QHHQ01000001.1"/>
</dbReference>
<dbReference type="PANTHER" id="PTHR10357:SF216">
    <property type="entry name" value="MALTOOLIGOSYL TREHALOSE SYNTHASE-RELATED"/>
    <property type="match status" value="1"/>
</dbReference>
<name>A0A8B2NUI2_9HYPH</name>
<keyword evidence="3" id="KW-1185">Reference proteome</keyword>
<dbReference type="GO" id="GO:0047470">
    <property type="term" value="F:(1,4)-alpha-D-glucan 1-alpha-D-glucosylmutase activity"/>
    <property type="evidence" value="ECO:0007669"/>
    <property type="project" value="TreeGrafter"/>
</dbReference>
<protein>
    <submittedName>
        <fullName evidence="2">Malto-oligosyltrehalose synthase</fullName>
    </submittedName>
</protein>
<dbReference type="AlphaFoldDB" id="A0A8B2NUI2"/>
<evidence type="ECO:0000259" key="1">
    <source>
        <dbReference type="SMART" id="SM00642"/>
    </source>
</evidence>
<dbReference type="InterPro" id="IPR017853">
    <property type="entry name" value="GH"/>
</dbReference>
<dbReference type="GO" id="GO:0005992">
    <property type="term" value="P:trehalose biosynthetic process"/>
    <property type="evidence" value="ECO:0007669"/>
    <property type="project" value="TreeGrafter"/>
</dbReference>
<dbReference type="InterPro" id="IPR006047">
    <property type="entry name" value="GH13_cat_dom"/>
</dbReference>
<comment type="caution">
    <text evidence="2">The sequence shown here is derived from an EMBL/GenBank/DDBJ whole genome shotgun (WGS) entry which is preliminary data.</text>
</comment>
<proteinExistence type="predicted"/>
<dbReference type="Proteomes" id="UP000249590">
    <property type="component" value="Unassembled WGS sequence"/>
</dbReference>
<dbReference type="Gene3D" id="1.10.150.200">
    <property type="entry name" value="Maltooligosyl trehalose synthase, domain 3"/>
    <property type="match status" value="1"/>
</dbReference>
<organism evidence="2 3">
    <name type="scientific">Acuticoccus sediminis</name>
    <dbReference type="NCBI Taxonomy" id="2184697"/>
    <lineage>
        <taxon>Bacteria</taxon>
        <taxon>Pseudomonadati</taxon>
        <taxon>Pseudomonadota</taxon>
        <taxon>Alphaproteobacteria</taxon>
        <taxon>Hyphomicrobiales</taxon>
        <taxon>Amorphaceae</taxon>
        <taxon>Acuticoccus</taxon>
    </lineage>
</organism>
<reference evidence="2 3" key="1">
    <citation type="submission" date="2018-05" db="EMBL/GenBank/DDBJ databases">
        <title>Acuticoccus sediminis sp. nov., isolated from deep-sea sediment of Indian Ocean.</title>
        <authorList>
            <person name="Liu X."/>
            <person name="Lai Q."/>
            <person name="Du Y."/>
            <person name="Sun F."/>
            <person name="Zhang X."/>
            <person name="Wang S."/>
            <person name="Shao Z."/>
        </authorList>
    </citation>
    <scope>NUCLEOTIDE SEQUENCE [LARGE SCALE GENOMIC DNA]</scope>
    <source>
        <strain evidence="2 3">PTG4-2</strain>
    </source>
</reference>
<dbReference type="GO" id="GO:0030980">
    <property type="term" value="P:alpha-glucan catabolic process"/>
    <property type="evidence" value="ECO:0007669"/>
    <property type="project" value="TreeGrafter"/>
</dbReference>
<dbReference type="Gene3D" id="3.20.20.80">
    <property type="entry name" value="Glycosidases"/>
    <property type="match status" value="1"/>
</dbReference>
<gene>
    <name evidence="2" type="primary">treY</name>
    <name evidence="2" type="ORF">DLJ53_00190</name>
</gene>
<dbReference type="Gene3D" id="3.30.1590.10">
    <property type="entry name" value="Maltooligosyl trehalose synthase, domain 2"/>
    <property type="match status" value="1"/>
</dbReference>
<dbReference type="InterPro" id="IPR012767">
    <property type="entry name" value="Trehalose_TreY"/>
</dbReference>
<dbReference type="Gene3D" id="1.10.10.470">
    <property type="entry name" value="Maltooligosyl trehalose synthase, domain 4"/>
    <property type="match status" value="1"/>
</dbReference>